<dbReference type="EMBL" id="DSVQ01000010">
    <property type="protein sequence ID" value="HGT38573.1"/>
    <property type="molecule type" value="Genomic_DNA"/>
</dbReference>
<keyword evidence="6" id="KW-0325">Glycoprotein</keyword>
<gene>
    <name evidence="8" type="ORF">ENS64_04835</name>
</gene>
<dbReference type="GO" id="GO:0046872">
    <property type="term" value="F:metal ion binding"/>
    <property type="evidence" value="ECO:0007669"/>
    <property type="project" value="UniProtKB-KW"/>
</dbReference>
<keyword evidence="1" id="KW-0540">Nuclease</keyword>
<dbReference type="GO" id="GO:0006308">
    <property type="term" value="P:DNA catabolic process"/>
    <property type="evidence" value="ECO:0007669"/>
    <property type="project" value="InterPro"/>
</dbReference>
<evidence type="ECO:0000256" key="3">
    <source>
        <dbReference type="ARBA" id="ARBA00022759"/>
    </source>
</evidence>
<organism evidence="8">
    <name type="scientific">Schlesneria paludicola</name>
    <dbReference type="NCBI Taxonomy" id="360056"/>
    <lineage>
        <taxon>Bacteria</taxon>
        <taxon>Pseudomonadati</taxon>
        <taxon>Planctomycetota</taxon>
        <taxon>Planctomycetia</taxon>
        <taxon>Planctomycetales</taxon>
        <taxon>Planctomycetaceae</taxon>
        <taxon>Schlesneria</taxon>
    </lineage>
</organism>
<dbReference type="InterPro" id="IPR003154">
    <property type="entry name" value="S1/P1nuclease"/>
</dbReference>
<dbReference type="GO" id="GO:0003676">
    <property type="term" value="F:nucleic acid binding"/>
    <property type="evidence" value="ECO:0007669"/>
    <property type="project" value="InterPro"/>
</dbReference>
<comment type="caution">
    <text evidence="8">The sequence shown here is derived from an EMBL/GenBank/DDBJ whole genome shotgun (WGS) entry which is preliminary data.</text>
</comment>
<dbReference type="GO" id="GO:0004519">
    <property type="term" value="F:endonuclease activity"/>
    <property type="evidence" value="ECO:0007669"/>
    <property type="project" value="UniProtKB-KW"/>
</dbReference>
<evidence type="ECO:0000256" key="4">
    <source>
        <dbReference type="ARBA" id="ARBA00022801"/>
    </source>
</evidence>
<dbReference type="Pfam" id="PF02265">
    <property type="entry name" value="S1-P1_nuclease"/>
    <property type="match status" value="1"/>
</dbReference>
<evidence type="ECO:0000256" key="1">
    <source>
        <dbReference type="ARBA" id="ARBA00022722"/>
    </source>
</evidence>
<keyword evidence="7" id="KW-0472">Membrane</keyword>
<dbReference type="CDD" id="cd11010">
    <property type="entry name" value="S1-P1_nuclease"/>
    <property type="match status" value="1"/>
</dbReference>
<protein>
    <recommendedName>
        <fullName evidence="9">S1/P1 Nuclease</fullName>
    </recommendedName>
</protein>
<keyword evidence="3" id="KW-0255">Endonuclease</keyword>
<dbReference type="InterPro" id="IPR008947">
    <property type="entry name" value="PLipase_C/P1_nuclease_dom_sf"/>
</dbReference>
<proteinExistence type="predicted"/>
<reference evidence="8" key="1">
    <citation type="journal article" date="2020" name="mSystems">
        <title>Genome- and Community-Level Interaction Insights into Carbon Utilization and Element Cycling Functions of Hydrothermarchaeota in Hydrothermal Sediment.</title>
        <authorList>
            <person name="Zhou Z."/>
            <person name="Liu Y."/>
            <person name="Xu W."/>
            <person name="Pan J."/>
            <person name="Luo Z.H."/>
            <person name="Li M."/>
        </authorList>
    </citation>
    <scope>NUCLEOTIDE SEQUENCE [LARGE SCALE GENOMIC DNA]</scope>
    <source>
        <strain evidence="8">SpSt-508</strain>
    </source>
</reference>
<sequence>MVHNLDRMVDRWPTVVVRKGVPLVRLGIVVWCCCLGVATPLAAWWDAGHKLTAALAYQRLTPRQRHVLLTILQQHPRFASDFLAHRPDEVRNGGPHVEAEWLFQQAAIWPDQTRDFPPLERDQFHRPTWHYVNFPLYLNPTDEPALQNLIRVNLDAVPPAEPSPDMNILQALTLARRQVADPTTATPTRAVLLCWLLHTTGDIHQPLHSTALFSRHLFPEGCRGGNLVKTKQRRNLHALWDSLPGEQMSFHRAKSRAATLAAQPDVHQLGEQAANHMDLTTWVAESRELAAEVAYDREILAVLRAAEAAGVAESPVIDLSEAYLRRAGTVAEHRVVVAGYRLAKMLGEIADALDKAP</sequence>
<evidence type="ECO:0000256" key="2">
    <source>
        <dbReference type="ARBA" id="ARBA00022723"/>
    </source>
</evidence>
<name>A0A7C4LJT3_9PLAN</name>
<keyword evidence="4" id="KW-0378">Hydrolase</keyword>
<dbReference type="SUPFAM" id="SSF48537">
    <property type="entry name" value="Phospholipase C/P1 nuclease"/>
    <property type="match status" value="1"/>
</dbReference>
<keyword evidence="5" id="KW-1015">Disulfide bond</keyword>
<keyword evidence="2" id="KW-0479">Metal-binding</keyword>
<evidence type="ECO:0000256" key="5">
    <source>
        <dbReference type="ARBA" id="ARBA00023157"/>
    </source>
</evidence>
<dbReference type="AlphaFoldDB" id="A0A7C4LJT3"/>
<evidence type="ECO:0008006" key="9">
    <source>
        <dbReference type="Google" id="ProtNLM"/>
    </source>
</evidence>
<dbReference type="PANTHER" id="PTHR33146:SF10">
    <property type="entry name" value="STRAND-SPECIFIC NUCLEASE, PUTATIVE-RELATED"/>
    <property type="match status" value="1"/>
</dbReference>
<evidence type="ECO:0000256" key="6">
    <source>
        <dbReference type="ARBA" id="ARBA00023180"/>
    </source>
</evidence>
<keyword evidence="7" id="KW-1133">Transmembrane helix</keyword>
<dbReference type="Gene3D" id="1.10.575.10">
    <property type="entry name" value="P1 Nuclease"/>
    <property type="match status" value="1"/>
</dbReference>
<dbReference type="GO" id="GO:0016788">
    <property type="term" value="F:hydrolase activity, acting on ester bonds"/>
    <property type="evidence" value="ECO:0007669"/>
    <property type="project" value="InterPro"/>
</dbReference>
<feature type="transmembrane region" description="Helical" evidence="7">
    <location>
        <begin position="21"/>
        <end position="45"/>
    </location>
</feature>
<dbReference type="PANTHER" id="PTHR33146">
    <property type="entry name" value="ENDONUCLEASE 4"/>
    <property type="match status" value="1"/>
</dbReference>
<keyword evidence="7" id="KW-0812">Transmembrane</keyword>
<evidence type="ECO:0000256" key="7">
    <source>
        <dbReference type="SAM" id="Phobius"/>
    </source>
</evidence>
<accession>A0A7C4LJT3</accession>
<evidence type="ECO:0000313" key="8">
    <source>
        <dbReference type="EMBL" id="HGT38573.1"/>
    </source>
</evidence>